<reference evidence="2 3" key="1">
    <citation type="submission" date="2018-09" db="EMBL/GenBank/DDBJ databases">
        <authorList>
            <person name="Livingstone P.G."/>
            <person name="Whitworth D.E."/>
        </authorList>
    </citation>
    <scope>NUCLEOTIDE SEQUENCE [LARGE SCALE GENOMIC DNA]</scope>
    <source>
        <strain evidence="2 3">CA031B</strain>
    </source>
</reference>
<dbReference type="PROSITE" id="PS51257">
    <property type="entry name" value="PROKAR_LIPOPROTEIN"/>
    <property type="match status" value="1"/>
</dbReference>
<accession>A0ABX9QEE9</accession>
<protein>
    <recommendedName>
        <fullName evidence="1">Beta-ketoacyl synthase-like N-terminal domain-containing protein</fullName>
    </recommendedName>
</protein>
<evidence type="ECO:0000259" key="1">
    <source>
        <dbReference type="Pfam" id="PF00109"/>
    </source>
</evidence>
<dbReference type="Proteomes" id="UP000278907">
    <property type="component" value="Unassembled WGS sequence"/>
</dbReference>
<gene>
    <name evidence="2" type="ORF">D7Y13_25775</name>
</gene>
<organism evidence="2 3">
    <name type="scientific">Corallococcus praedator</name>
    <dbReference type="NCBI Taxonomy" id="2316724"/>
    <lineage>
        <taxon>Bacteria</taxon>
        <taxon>Pseudomonadati</taxon>
        <taxon>Myxococcota</taxon>
        <taxon>Myxococcia</taxon>
        <taxon>Myxococcales</taxon>
        <taxon>Cystobacterineae</taxon>
        <taxon>Myxococcaceae</taxon>
        <taxon>Corallococcus</taxon>
    </lineage>
</organism>
<keyword evidence="3" id="KW-1185">Reference proteome</keyword>
<feature type="domain" description="Beta-ketoacyl synthase-like N-terminal" evidence="1">
    <location>
        <begin position="143"/>
        <end position="203"/>
    </location>
</feature>
<dbReference type="Gene3D" id="3.40.47.10">
    <property type="match status" value="1"/>
</dbReference>
<sequence>MRIEAIGMSSCLGPAVTACAAFRAGITRQQPSEAVTTFVPGDSEAQPVNVCAIPGITLGFSGVGRLVAITEDALGDLGAKTSLADLGREAGVFLALPDFADPGVAPQVRVATQEALGRQVLGRALAGQGVSWPEDRWRFFTGGSAGFALALAAARQELVRRTFDVVVVGGVDSLVDPEHLRFLLAERRLKSADNPVGLLAGEAGALLVLRKHSSGGISGMTPRVELLAVHTSVEQRALGAGAMPDGGALATCVQEVLRACPDQDVAFICDLNGEQRRAWEWGSALVRLKSLVPSLGDSPAWVPATGFGDVGAAMGAVGACLAVRAFERRHAPAHQLVIASQSDSGERAAFVLTAAGAPHAGGSR</sequence>
<dbReference type="RefSeq" id="WP_120533753.1">
    <property type="nucleotide sequence ID" value="NZ_RAWI01000227.1"/>
</dbReference>
<evidence type="ECO:0000313" key="2">
    <source>
        <dbReference type="EMBL" id="RKI01005.1"/>
    </source>
</evidence>
<dbReference type="InterPro" id="IPR014030">
    <property type="entry name" value="Ketoacyl_synth_N"/>
</dbReference>
<comment type="caution">
    <text evidence="2">The sequence shown here is derived from an EMBL/GenBank/DDBJ whole genome shotgun (WGS) entry which is preliminary data.</text>
</comment>
<dbReference type="EMBL" id="RAWI01000227">
    <property type="protein sequence ID" value="RKI01005.1"/>
    <property type="molecule type" value="Genomic_DNA"/>
</dbReference>
<dbReference type="SUPFAM" id="SSF53901">
    <property type="entry name" value="Thiolase-like"/>
    <property type="match status" value="1"/>
</dbReference>
<dbReference type="Pfam" id="PF00109">
    <property type="entry name" value="ketoacyl-synt"/>
    <property type="match status" value="1"/>
</dbReference>
<name>A0ABX9QEE9_9BACT</name>
<proteinExistence type="predicted"/>
<evidence type="ECO:0000313" key="3">
    <source>
        <dbReference type="Proteomes" id="UP000278907"/>
    </source>
</evidence>
<dbReference type="InterPro" id="IPR016039">
    <property type="entry name" value="Thiolase-like"/>
</dbReference>